<dbReference type="RefSeq" id="WP_379818776.1">
    <property type="nucleotide sequence ID" value="NZ_JBHUDH010000141.1"/>
</dbReference>
<keyword evidence="1" id="KW-0472">Membrane</keyword>
<dbReference type="InterPro" id="IPR058328">
    <property type="entry name" value="DUF8015"/>
</dbReference>
<dbReference type="Proteomes" id="UP001597111">
    <property type="component" value="Unassembled WGS sequence"/>
</dbReference>
<evidence type="ECO:0000313" key="2">
    <source>
        <dbReference type="EMBL" id="MFD1527041.1"/>
    </source>
</evidence>
<dbReference type="Pfam" id="PF26047">
    <property type="entry name" value="DUF8015"/>
    <property type="match status" value="1"/>
</dbReference>
<name>A0ABD6B914_9EURY</name>
<feature type="transmembrane region" description="Helical" evidence="1">
    <location>
        <begin position="7"/>
        <end position="26"/>
    </location>
</feature>
<evidence type="ECO:0000313" key="3">
    <source>
        <dbReference type="Proteomes" id="UP001597111"/>
    </source>
</evidence>
<organism evidence="2 3">
    <name type="scientific">Halolamina salina</name>
    <dbReference type="NCBI Taxonomy" id="1220023"/>
    <lineage>
        <taxon>Archaea</taxon>
        <taxon>Methanobacteriati</taxon>
        <taxon>Methanobacteriota</taxon>
        <taxon>Stenosarchaea group</taxon>
        <taxon>Halobacteria</taxon>
        <taxon>Halobacteriales</taxon>
        <taxon>Haloferacaceae</taxon>
    </lineage>
</organism>
<keyword evidence="3" id="KW-1185">Reference proteome</keyword>
<dbReference type="AlphaFoldDB" id="A0ABD6B914"/>
<comment type="caution">
    <text evidence="2">The sequence shown here is derived from an EMBL/GenBank/DDBJ whole genome shotgun (WGS) entry which is preliminary data.</text>
</comment>
<dbReference type="EMBL" id="JBHUDH010000141">
    <property type="protein sequence ID" value="MFD1527041.1"/>
    <property type="molecule type" value="Genomic_DNA"/>
</dbReference>
<feature type="non-terminal residue" evidence="2">
    <location>
        <position position="75"/>
    </location>
</feature>
<sequence length="75" mass="7736">MTGYYDYVLALIPGVLVGVTAALSLLGIPLRGALFLGAGASMVVVGHALFVRTPAVDERSRSEVPPRSEPPGTNA</sequence>
<evidence type="ECO:0000256" key="1">
    <source>
        <dbReference type="SAM" id="Phobius"/>
    </source>
</evidence>
<keyword evidence="1" id="KW-1133">Transmembrane helix</keyword>
<proteinExistence type="predicted"/>
<reference evidence="2 3" key="1">
    <citation type="journal article" date="2019" name="Int. J. Syst. Evol. Microbiol.">
        <title>The Global Catalogue of Microorganisms (GCM) 10K type strain sequencing project: providing services to taxonomists for standard genome sequencing and annotation.</title>
        <authorList>
            <consortium name="The Broad Institute Genomics Platform"/>
            <consortium name="The Broad Institute Genome Sequencing Center for Infectious Disease"/>
            <person name="Wu L."/>
            <person name="Ma J."/>
        </authorList>
    </citation>
    <scope>NUCLEOTIDE SEQUENCE [LARGE SCALE GENOMIC DNA]</scope>
    <source>
        <strain evidence="2 3">CGMCC 1.12285</strain>
    </source>
</reference>
<feature type="transmembrane region" description="Helical" evidence="1">
    <location>
        <begin position="32"/>
        <end position="51"/>
    </location>
</feature>
<keyword evidence="1" id="KW-0812">Transmembrane</keyword>
<accession>A0ABD6B914</accession>
<protein>
    <submittedName>
        <fullName evidence="2">Uncharacterized protein</fullName>
    </submittedName>
</protein>
<gene>
    <name evidence="2" type="ORF">ACFR9S_12175</name>
</gene>